<evidence type="ECO:0000256" key="1">
    <source>
        <dbReference type="ARBA" id="ARBA00004613"/>
    </source>
</evidence>
<feature type="domain" description="Lipase" evidence="7">
    <location>
        <begin position="93"/>
        <end position="337"/>
    </location>
</feature>
<reference evidence="9" key="1">
    <citation type="submission" date="2025-08" db="UniProtKB">
        <authorList>
            <consortium name="RefSeq"/>
        </authorList>
    </citation>
    <scope>IDENTIFICATION</scope>
    <source>
        <tissue evidence="9">Entire body</tissue>
    </source>
</reference>
<evidence type="ECO:0000256" key="6">
    <source>
        <dbReference type="SAM" id="SignalP"/>
    </source>
</evidence>
<dbReference type="OrthoDB" id="199913at2759"/>
<dbReference type="Proteomes" id="UP000192223">
    <property type="component" value="Unplaced"/>
</dbReference>
<gene>
    <name evidence="9" type="primary">LOC108735795</name>
</gene>
<comment type="subcellular location">
    <subcellularLocation>
        <location evidence="1">Secreted</location>
    </subcellularLocation>
</comment>
<accession>A0A7F5R4X8</accession>
<dbReference type="InterPro" id="IPR000734">
    <property type="entry name" value="TAG_lipase"/>
</dbReference>
<feature type="compositionally biased region" description="Polar residues" evidence="5">
    <location>
        <begin position="38"/>
        <end position="50"/>
    </location>
</feature>
<evidence type="ECO:0000256" key="2">
    <source>
        <dbReference type="ARBA" id="ARBA00010701"/>
    </source>
</evidence>
<feature type="signal peptide" evidence="6">
    <location>
        <begin position="1"/>
        <end position="16"/>
    </location>
</feature>
<feature type="compositionally biased region" description="Low complexity" evidence="5">
    <location>
        <begin position="20"/>
        <end position="32"/>
    </location>
</feature>
<evidence type="ECO:0000256" key="5">
    <source>
        <dbReference type="SAM" id="MobiDB-lite"/>
    </source>
</evidence>
<dbReference type="AlphaFoldDB" id="A0A7F5R4X8"/>
<proteinExistence type="inferred from homology"/>
<dbReference type="InterPro" id="IPR029058">
    <property type="entry name" value="AB_hydrolase_fold"/>
</dbReference>
<dbReference type="Pfam" id="PF00151">
    <property type="entry name" value="Lipase"/>
    <property type="match status" value="1"/>
</dbReference>
<keyword evidence="6" id="KW-0732">Signal</keyword>
<dbReference type="GO" id="GO:0016298">
    <property type="term" value="F:lipase activity"/>
    <property type="evidence" value="ECO:0007669"/>
    <property type="project" value="InterPro"/>
</dbReference>
<dbReference type="GeneID" id="108735795"/>
<dbReference type="RefSeq" id="XP_025831017.1">
    <property type="nucleotide sequence ID" value="XM_025975232.1"/>
</dbReference>
<dbReference type="PANTHER" id="PTHR11610">
    <property type="entry name" value="LIPASE"/>
    <property type="match status" value="1"/>
</dbReference>
<dbReference type="GO" id="GO:0005615">
    <property type="term" value="C:extracellular space"/>
    <property type="evidence" value="ECO:0007669"/>
    <property type="project" value="TreeGrafter"/>
</dbReference>
<name>A0A7F5R4X8_AGRPL</name>
<comment type="similarity">
    <text evidence="2 4">Belongs to the AB hydrolase superfamily. Lipase family.</text>
</comment>
<protein>
    <submittedName>
        <fullName evidence="9">Lipase member H-B-like</fullName>
    </submittedName>
</protein>
<dbReference type="GO" id="GO:0016042">
    <property type="term" value="P:lipid catabolic process"/>
    <property type="evidence" value="ECO:0007669"/>
    <property type="project" value="TreeGrafter"/>
</dbReference>
<keyword evidence="8" id="KW-1185">Reference proteome</keyword>
<organism evidence="8 9">
    <name type="scientific">Agrilus planipennis</name>
    <name type="common">Emerald ash borer</name>
    <name type="synonym">Agrilus marcopoli</name>
    <dbReference type="NCBI Taxonomy" id="224129"/>
    <lineage>
        <taxon>Eukaryota</taxon>
        <taxon>Metazoa</taxon>
        <taxon>Ecdysozoa</taxon>
        <taxon>Arthropoda</taxon>
        <taxon>Hexapoda</taxon>
        <taxon>Insecta</taxon>
        <taxon>Pterygota</taxon>
        <taxon>Neoptera</taxon>
        <taxon>Endopterygota</taxon>
        <taxon>Coleoptera</taxon>
        <taxon>Polyphaga</taxon>
        <taxon>Elateriformia</taxon>
        <taxon>Buprestoidea</taxon>
        <taxon>Buprestidae</taxon>
        <taxon>Agrilinae</taxon>
        <taxon>Agrilus</taxon>
    </lineage>
</organism>
<evidence type="ECO:0000256" key="4">
    <source>
        <dbReference type="RuleBase" id="RU004262"/>
    </source>
</evidence>
<dbReference type="SUPFAM" id="SSF53474">
    <property type="entry name" value="alpha/beta-Hydrolases"/>
    <property type="match status" value="1"/>
</dbReference>
<feature type="region of interest" description="Disordered" evidence="5">
    <location>
        <begin position="19"/>
        <end position="59"/>
    </location>
</feature>
<evidence type="ECO:0000313" key="8">
    <source>
        <dbReference type="Proteomes" id="UP000192223"/>
    </source>
</evidence>
<dbReference type="InParanoid" id="A0A7F5R4X8"/>
<dbReference type="PANTHER" id="PTHR11610:SF173">
    <property type="entry name" value="LIPASE DOMAIN-CONTAINING PROTEIN-RELATED"/>
    <property type="match status" value="1"/>
</dbReference>
<evidence type="ECO:0000256" key="3">
    <source>
        <dbReference type="ARBA" id="ARBA00022525"/>
    </source>
</evidence>
<dbReference type="GO" id="GO:0017171">
    <property type="term" value="F:serine hydrolase activity"/>
    <property type="evidence" value="ECO:0007669"/>
    <property type="project" value="TreeGrafter"/>
</dbReference>
<dbReference type="InterPro" id="IPR013818">
    <property type="entry name" value="Lipase"/>
</dbReference>
<sequence>MNKLVALMFLLHVSSSILDNLQPNQNNNPGRQPRSKRISQNNYSNTTSDGQDQDQKGYFPDGNGCVSPGLLNHPKSNLTTRCGSGKTKPEEFVTFTYYNRKNNATHGVTFSLNSSAKVLVEIDNGKPLKLITHGWLNDGLSEICQRIKNSYLKTRDVSVIVIDWGCVAHSHWYFTPLESIESIAQYCAKVIEKIVDNGMNPKNIHLIGYSLGAHLSGTISLILKMHMKITIARVTGLDPSLPMIEHLKYRLDQTCADFVDVIHTSGGFFGIKDAIGHADFYPNGGVIPQPRCKGILEIFSACSHAESWKLFEESIEVFTEYSKCDSWTNFQLGKCNKTQMVPFGDPAPSHARGCYYLDTTNIHQNKLL</sequence>
<keyword evidence="3" id="KW-0964">Secreted</keyword>
<evidence type="ECO:0000259" key="7">
    <source>
        <dbReference type="Pfam" id="PF00151"/>
    </source>
</evidence>
<evidence type="ECO:0000313" key="9">
    <source>
        <dbReference type="RefSeq" id="XP_025831017.1"/>
    </source>
</evidence>
<feature type="chain" id="PRO_5028873041" evidence="6">
    <location>
        <begin position="17"/>
        <end position="368"/>
    </location>
</feature>
<dbReference type="Gene3D" id="3.40.50.1820">
    <property type="entry name" value="alpha/beta hydrolase"/>
    <property type="match status" value="1"/>
</dbReference>
<dbReference type="PRINTS" id="PR00821">
    <property type="entry name" value="TAGLIPASE"/>
</dbReference>
<dbReference type="KEGG" id="apln:108735795"/>